<accession>A0A285L686</accession>
<dbReference type="Pfam" id="PF00668">
    <property type="entry name" value="Condensation"/>
    <property type="match status" value="1"/>
</dbReference>
<feature type="domain" description="N-acetyltransferase" evidence="1">
    <location>
        <begin position="442"/>
        <end position="588"/>
    </location>
</feature>
<evidence type="ECO:0000259" key="1">
    <source>
        <dbReference type="PROSITE" id="PS51186"/>
    </source>
</evidence>
<dbReference type="GO" id="GO:0043041">
    <property type="term" value="P:amino acid activation for nonribosomal peptide biosynthetic process"/>
    <property type="evidence" value="ECO:0007669"/>
    <property type="project" value="TreeGrafter"/>
</dbReference>
<proteinExistence type="predicted"/>
<dbReference type="Gene3D" id="3.40.630.30">
    <property type="match status" value="1"/>
</dbReference>
<gene>
    <name evidence="2" type="ORF">SAMN04244553_1781</name>
</gene>
<dbReference type="Gene3D" id="3.30.559.30">
    <property type="entry name" value="Nonribosomal peptide synthetase, condensation domain"/>
    <property type="match status" value="1"/>
</dbReference>
<dbReference type="InterPro" id="IPR000182">
    <property type="entry name" value="GNAT_dom"/>
</dbReference>
<dbReference type="PANTHER" id="PTHR45527:SF1">
    <property type="entry name" value="FATTY ACID SYNTHASE"/>
    <property type="match status" value="1"/>
</dbReference>
<dbReference type="InterPro" id="IPR001242">
    <property type="entry name" value="Condensation_dom"/>
</dbReference>
<dbReference type="GO" id="GO:0016747">
    <property type="term" value="F:acyltransferase activity, transferring groups other than amino-acyl groups"/>
    <property type="evidence" value="ECO:0007669"/>
    <property type="project" value="InterPro"/>
</dbReference>
<evidence type="ECO:0000313" key="2">
    <source>
        <dbReference type="EMBL" id="SNY79973.1"/>
    </source>
</evidence>
<dbReference type="Proteomes" id="UP000219565">
    <property type="component" value="Unassembled WGS sequence"/>
</dbReference>
<sequence>MRLTNVAHLRLPFGRLLGFDVTVSRVGRSLPVSFDQRRHVGAGDRPGSWMALSFRLSAPVPPDELATAWLAVIERHGTLRSIFVPGEDGEPRLHEVDIRPGGWVEHVIAPGQAVNDALRAVLDRACSPYGRPSHRLCVLETAVGPTVVVAADHSHVDLWSMLVIARDLLAALAAVQQGRSPSLPPVPAFAEHTRSLRDRPPAPAEVHRRWAEVLAGSGDVMPRFPLSLGEATLQEERVEVRDVLDVDDSAAFSAQARDDGVSTLALVVGAMTEVTRELAGTALRAVFPVHSRYDATWHDSVGWFITNSVLESADSDPRASAEAVKEAVRMGSWPLEDILRPWGGMPEVPGMFAISWLDLRRLPVRVDATGLEAQYVGATIRTDGVMLWFVLDEAGLHLRCRYPDTPEARRHVGAWLDTLIARLQSRARASVGGRLRLGDRIYRVQRARRADVPALVALLSDDEIGRTREGSEIARYEEAYDAVTRDPSHYLAVVRDEGDRIVGTMQLTIIPGLSRGGATRLQIEGVRVAASERSRGIGTAMLEWAHDHGRHRGATLAQVTTDRVRKRAHAFYARLGYDNSHVGLKRAL</sequence>
<dbReference type="GO" id="GO:0008610">
    <property type="term" value="P:lipid biosynthetic process"/>
    <property type="evidence" value="ECO:0007669"/>
    <property type="project" value="UniProtKB-ARBA"/>
</dbReference>
<dbReference type="OrthoDB" id="9789603at2"/>
<dbReference type="InterPro" id="IPR023213">
    <property type="entry name" value="CAT-like_dom_sf"/>
</dbReference>
<reference evidence="2 3" key="1">
    <citation type="submission" date="2017-09" db="EMBL/GenBank/DDBJ databases">
        <authorList>
            <person name="Ehlers B."/>
            <person name="Leendertz F.H."/>
        </authorList>
    </citation>
    <scope>NUCLEOTIDE SEQUENCE [LARGE SCALE GENOMIC DNA]</scope>
    <source>
        <strain evidence="2 3">DSM 45537</strain>
    </source>
</reference>
<dbReference type="SUPFAM" id="SSF55729">
    <property type="entry name" value="Acyl-CoA N-acyltransferases (Nat)"/>
    <property type="match status" value="1"/>
</dbReference>
<dbReference type="STRING" id="1379680.GCA_001612615_01278"/>
<dbReference type="SUPFAM" id="SSF52777">
    <property type="entry name" value="CoA-dependent acyltransferases"/>
    <property type="match status" value="2"/>
</dbReference>
<keyword evidence="3" id="KW-1185">Reference proteome</keyword>
<organism evidence="2 3">
    <name type="scientific">Nocardia amikacinitolerans</name>
    <dbReference type="NCBI Taxonomy" id="756689"/>
    <lineage>
        <taxon>Bacteria</taxon>
        <taxon>Bacillati</taxon>
        <taxon>Actinomycetota</taxon>
        <taxon>Actinomycetes</taxon>
        <taxon>Mycobacteriales</taxon>
        <taxon>Nocardiaceae</taxon>
        <taxon>Nocardia</taxon>
    </lineage>
</organism>
<dbReference type="PANTHER" id="PTHR45527">
    <property type="entry name" value="NONRIBOSOMAL PEPTIDE SYNTHETASE"/>
    <property type="match status" value="1"/>
</dbReference>
<dbReference type="GO" id="GO:0031177">
    <property type="term" value="F:phosphopantetheine binding"/>
    <property type="evidence" value="ECO:0007669"/>
    <property type="project" value="TreeGrafter"/>
</dbReference>
<dbReference type="GO" id="GO:0005737">
    <property type="term" value="C:cytoplasm"/>
    <property type="evidence" value="ECO:0007669"/>
    <property type="project" value="TreeGrafter"/>
</dbReference>
<dbReference type="InterPro" id="IPR016181">
    <property type="entry name" value="Acyl_CoA_acyltransferase"/>
</dbReference>
<dbReference type="EMBL" id="OBEG01000001">
    <property type="protein sequence ID" value="SNY79973.1"/>
    <property type="molecule type" value="Genomic_DNA"/>
</dbReference>
<protein>
    <submittedName>
        <fullName evidence="2">Condensation domain-containing protein</fullName>
    </submittedName>
</protein>
<dbReference type="Pfam" id="PF00583">
    <property type="entry name" value="Acetyltransf_1"/>
    <property type="match status" value="1"/>
</dbReference>
<name>A0A285L686_9NOCA</name>
<evidence type="ECO:0000313" key="3">
    <source>
        <dbReference type="Proteomes" id="UP000219565"/>
    </source>
</evidence>
<dbReference type="Gene3D" id="3.30.559.10">
    <property type="entry name" value="Chloramphenicol acetyltransferase-like domain"/>
    <property type="match status" value="1"/>
</dbReference>
<dbReference type="GO" id="GO:0044550">
    <property type="term" value="P:secondary metabolite biosynthetic process"/>
    <property type="evidence" value="ECO:0007669"/>
    <property type="project" value="TreeGrafter"/>
</dbReference>
<dbReference type="PROSITE" id="PS51186">
    <property type="entry name" value="GNAT"/>
    <property type="match status" value="1"/>
</dbReference>
<dbReference type="CDD" id="cd04301">
    <property type="entry name" value="NAT_SF"/>
    <property type="match status" value="1"/>
</dbReference>
<dbReference type="AlphaFoldDB" id="A0A285L686"/>
<dbReference type="RefSeq" id="WP_097244370.1">
    <property type="nucleotide sequence ID" value="NZ_JAMTCU010000001.1"/>
</dbReference>